<keyword evidence="5" id="KW-0597">Phosphoprotein</keyword>
<feature type="transmembrane region" description="Helical" evidence="10">
    <location>
        <begin position="133"/>
        <end position="154"/>
    </location>
</feature>
<reference evidence="16 19" key="3">
    <citation type="submission" date="2019-01" db="EMBL/GenBank/DDBJ databases">
        <title>The Pseudomonas aeruginosa pan-genome provides new insights on its population structure, horizontal gene transfer and pathogenicity.</title>
        <authorList>
            <person name="Freschi L."/>
            <person name="Vincent A.T."/>
            <person name="Jeukens J."/>
            <person name="Emond-Rheault J.-G."/>
            <person name="Kukavica-Ibrulj I."/>
            <person name="Dupont M.-J."/>
            <person name="Charette S.J."/>
            <person name="Boyle B."/>
            <person name="Levesque R.C."/>
        </authorList>
    </citation>
    <scope>NUCLEOTIDE SEQUENCE [LARGE SCALE GENOMIC DNA]</scope>
    <source>
        <strain evidence="16 19">PA-W36</strain>
    </source>
</reference>
<dbReference type="CDD" id="cd06225">
    <property type="entry name" value="HAMP"/>
    <property type="match status" value="1"/>
</dbReference>
<dbReference type="SUPFAM" id="SSF47384">
    <property type="entry name" value="Homodimeric domain of signal transducing histidine kinase"/>
    <property type="match status" value="1"/>
</dbReference>
<sequence>MLRLFLRLYLLLALGFAAAIFVVDHVIDAFYDSIVENYHRDAVRGQAYSLVEKLAPLDQAGRQRQLEDWRPHYGLELSLTDARQAKLTQEEQALLDKNLLVVREDFTEFISRIDAGPQLLDIKLPPEPSLTPLFTVLAYILLGVLVGIALLVWVRPHWRDLETLRLAAQRFGDGDLSSRTRIFRRSDIRTLAQHFNQMADRIESLISNQRELTNAVSHELRTPISRLSFELEQLNKQVDAEVRHDLIEDMRADLGELEEMVSELLTYARLEHGNVGSHREIVDAASWLDSVVADVALEAEAAGVTCEISACQVEQIRIEPRFMARAVINLLRNAIRHAHSRVEIALLDQGDSCQIRVNDDGPGIPADARQKIFEPFSRLDDSRDRSTGGFGLGLAIVRRVAQWHGGYAEALETPQGGASFRLTWERPR</sequence>
<evidence type="ECO:0000256" key="6">
    <source>
        <dbReference type="ARBA" id="ARBA00022679"/>
    </source>
</evidence>
<dbReference type="Proteomes" id="UP000433532">
    <property type="component" value="Unassembled WGS sequence"/>
</dbReference>
<dbReference type="GO" id="GO:0005886">
    <property type="term" value="C:plasma membrane"/>
    <property type="evidence" value="ECO:0007669"/>
    <property type="project" value="UniProtKB-SubCell"/>
</dbReference>
<reference evidence="13 20" key="4">
    <citation type="submission" date="2019-11" db="EMBL/GenBank/DDBJ databases">
        <title>Genomes of ocular Pseudomonas aeruginosa isolates.</title>
        <authorList>
            <person name="Khan M."/>
            <person name="Rice S.A."/>
            <person name="Willcox M.D.P."/>
            <person name="Stapleton F."/>
        </authorList>
    </citation>
    <scope>NUCLEOTIDE SEQUENCE [LARGE SCALE GENOMIC DNA]</scope>
    <source>
        <strain evidence="13 20">PA221</strain>
    </source>
</reference>
<dbReference type="SMR" id="A0A069Q1I2"/>
<evidence type="ECO:0000256" key="10">
    <source>
        <dbReference type="SAM" id="Phobius"/>
    </source>
</evidence>
<evidence type="ECO:0000313" key="14">
    <source>
        <dbReference type="EMBL" id="MZZ14501.1"/>
    </source>
</evidence>
<dbReference type="OMA" id="WSRLYVR"/>
<keyword evidence="4" id="KW-1003">Cell membrane</keyword>
<dbReference type="Gene3D" id="1.10.287.130">
    <property type="match status" value="1"/>
</dbReference>
<dbReference type="InterPro" id="IPR036890">
    <property type="entry name" value="HATPase_C_sf"/>
</dbReference>
<dbReference type="InterPro" id="IPR036097">
    <property type="entry name" value="HisK_dim/P_sf"/>
</dbReference>
<dbReference type="InterPro" id="IPR003661">
    <property type="entry name" value="HisK_dim/P_dom"/>
</dbReference>
<dbReference type="InterPro" id="IPR003660">
    <property type="entry name" value="HAMP_dom"/>
</dbReference>
<dbReference type="Proteomes" id="UP000644192">
    <property type="component" value="Unassembled WGS sequence"/>
</dbReference>
<dbReference type="PROSITE" id="PS50109">
    <property type="entry name" value="HIS_KIN"/>
    <property type="match status" value="1"/>
</dbReference>
<dbReference type="RefSeq" id="WP_003087912.1">
    <property type="nucleotide sequence ID" value="NZ_AP014622.1"/>
</dbReference>
<reference evidence="17" key="7">
    <citation type="submission" date="2023-10" db="EMBL/GenBank/DDBJ databases">
        <title>Pathogen: clinical or host-associated sample.</title>
        <authorList>
            <person name="Hergert J."/>
            <person name="Casey R."/>
            <person name="Wagner J."/>
            <person name="Young E.L."/>
            <person name="Oakeson K.F."/>
        </authorList>
    </citation>
    <scope>NUCLEOTIDE SEQUENCE</scope>
    <source>
        <strain evidence="17">2021CK-01020</strain>
    </source>
</reference>
<evidence type="ECO:0000256" key="5">
    <source>
        <dbReference type="ARBA" id="ARBA00022553"/>
    </source>
</evidence>
<dbReference type="EMBL" id="CP136986">
    <property type="protein sequence ID" value="WOS75127.1"/>
    <property type="molecule type" value="Genomic_DNA"/>
</dbReference>
<dbReference type="Pfam" id="PF02518">
    <property type="entry name" value="HATPase_c"/>
    <property type="match status" value="1"/>
</dbReference>
<dbReference type="CDD" id="cd16939">
    <property type="entry name" value="HATPase_RstB-like"/>
    <property type="match status" value="1"/>
</dbReference>
<dbReference type="InterPro" id="IPR005467">
    <property type="entry name" value="His_kinase_dom"/>
</dbReference>
<evidence type="ECO:0000259" key="12">
    <source>
        <dbReference type="PROSITE" id="PS50885"/>
    </source>
</evidence>
<evidence type="ECO:0000313" key="19">
    <source>
        <dbReference type="Proteomes" id="UP000284767"/>
    </source>
</evidence>
<name>A0A069Q1I2_PSEAI</name>
<evidence type="ECO:0000313" key="13">
    <source>
        <dbReference type="EMBL" id="MUI33477.1"/>
    </source>
</evidence>
<dbReference type="Gene3D" id="1.10.8.500">
    <property type="entry name" value="HAMP domain in histidine kinase"/>
    <property type="match status" value="1"/>
</dbReference>
<evidence type="ECO:0000256" key="4">
    <source>
        <dbReference type="ARBA" id="ARBA00022475"/>
    </source>
</evidence>
<evidence type="ECO:0000256" key="1">
    <source>
        <dbReference type="ARBA" id="ARBA00000085"/>
    </source>
</evidence>
<dbReference type="SMART" id="SM00304">
    <property type="entry name" value="HAMP"/>
    <property type="match status" value="1"/>
</dbReference>
<dbReference type="InterPro" id="IPR003594">
    <property type="entry name" value="HATPase_dom"/>
</dbReference>
<reference evidence="16 19" key="1">
    <citation type="submission" date="2017-08" db="EMBL/GenBank/DDBJ databases">
        <authorList>
            <person name="Feschi L."/>
            <person name="Jeukens J."/>
            <person name="Emond-Rheault J.-G."/>
            <person name="Kukavica-Ibrulj I."/>
            <person name="Boyle B."/>
            <person name="Levesque R.C."/>
        </authorList>
    </citation>
    <scope>NUCLEOTIDE SEQUENCE [LARGE SCALE GENOMIC DNA]</scope>
    <source>
        <strain evidence="16 19">PA-W36</strain>
    </source>
</reference>
<dbReference type="PROSITE" id="PS50885">
    <property type="entry name" value="HAMP"/>
    <property type="match status" value="1"/>
</dbReference>
<dbReference type="Pfam" id="PF00672">
    <property type="entry name" value="HAMP"/>
    <property type="match status" value="1"/>
</dbReference>
<dbReference type="Proteomes" id="UP000270834">
    <property type="component" value="Unassembled WGS sequence"/>
</dbReference>
<evidence type="ECO:0000259" key="11">
    <source>
        <dbReference type="PROSITE" id="PS50109"/>
    </source>
</evidence>
<dbReference type="Pfam" id="PF00512">
    <property type="entry name" value="HisKA"/>
    <property type="match status" value="1"/>
</dbReference>
<keyword evidence="6" id="KW-0808">Transferase</keyword>
<evidence type="ECO:0000313" key="17">
    <source>
        <dbReference type="EMBL" id="WOS75127.1"/>
    </source>
</evidence>
<proteinExistence type="predicted"/>
<keyword evidence="9" id="KW-0067">ATP-binding</keyword>
<keyword evidence="10" id="KW-0812">Transmembrane</keyword>
<reference evidence="17" key="6">
    <citation type="submission" date="2023-06" db="EMBL/GenBank/DDBJ databases">
        <authorList>
            <consortium name="Clinical and Environmental Microbiology Branch: Whole genome sequencing antimicrobial resistance pathogens in the healthcare setting"/>
        </authorList>
    </citation>
    <scope>NUCLEOTIDE SEQUENCE</scope>
    <source>
        <strain evidence="17">2021CK-01020</strain>
    </source>
</reference>
<dbReference type="SUPFAM" id="SSF158472">
    <property type="entry name" value="HAMP domain-like"/>
    <property type="match status" value="1"/>
</dbReference>
<dbReference type="GO" id="GO:0005524">
    <property type="term" value="F:ATP binding"/>
    <property type="evidence" value="ECO:0007669"/>
    <property type="project" value="UniProtKB-KW"/>
</dbReference>
<comment type="subcellular location">
    <subcellularLocation>
        <location evidence="2">Cell membrane</location>
        <topology evidence="2">Multi-pass membrane protein</topology>
    </subcellularLocation>
</comment>
<dbReference type="PANTHER" id="PTHR44936">
    <property type="entry name" value="SENSOR PROTEIN CREC"/>
    <property type="match status" value="1"/>
</dbReference>
<dbReference type="GO" id="GO:0000155">
    <property type="term" value="F:phosphorelay sensor kinase activity"/>
    <property type="evidence" value="ECO:0007669"/>
    <property type="project" value="InterPro"/>
</dbReference>
<evidence type="ECO:0000256" key="9">
    <source>
        <dbReference type="ARBA" id="ARBA00022840"/>
    </source>
</evidence>
<feature type="domain" description="Histidine kinase" evidence="11">
    <location>
        <begin position="215"/>
        <end position="428"/>
    </location>
</feature>
<dbReference type="InterPro" id="IPR004358">
    <property type="entry name" value="Sig_transdc_His_kin-like_C"/>
</dbReference>
<dbReference type="EMBL" id="WXZT01000014">
    <property type="protein sequence ID" value="MZZ14501.1"/>
    <property type="molecule type" value="Genomic_DNA"/>
</dbReference>
<feature type="domain" description="HAMP" evidence="12">
    <location>
        <begin position="155"/>
        <end position="207"/>
    </location>
</feature>
<keyword evidence="8 16" id="KW-0418">Kinase</keyword>
<dbReference type="Proteomes" id="UP001297540">
    <property type="component" value="Chromosome"/>
</dbReference>
<dbReference type="SUPFAM" id="SSF55874">
    <property type="entry name" value="ATPase domain of HSP90 chaperone/DNA topoisomerase II/histidine kinase"/>
    <property type="match status" value="1"/>
</dbReference>
<accession>A0A069Q1I2</accession>
<comment type="catalytic activity">
    <reaction evidence="1">
        <text>ATP + protein L-histidine = ADP + protein N-phospho-L-histidine.</text>
        <dbReference type="EC" id="2.7.13.3"/>
    </reaction>
</comment>
<keyword evidence="10" id="KW-0472">Membrane</keyword>
<evidence type="ECO:0000313" key="18">
    <source>
        <dbReference type="Proteomes" id="UP000270834"/>
    </source>
</evidence>
<gene>
    <name evidence="17" type="primary">parS</name>
    <name evidence="15" type="ORF">ALP65_02971</name>
    <name evidence="13" type="ORF">GNQ48_00535</name>
    <name evidence="14" type="ORF">GUL26_19805</name>
    <name evidence="16" type="ORF">IPC1295_05790</name>
    <name evidence="17" type="ORF">L4V69_21715</name>
</gene>
<dbReference type="KEGG" id="paeb:NCGM1900_4702"/>
<protein>
    <recommendedName>
        <fullName evidence="3">histidine kinase</fullName>
        <ecNumber evidence="3">2.7.13.3</ecNumber>
    </recommendedName>
</protein>
<evidence type="ECO:0000256" key="7">
    <source>
        <dbReference type="ARBA" id="ARBA00022741"/>
    </source>
</evidence>
<dbReference type="PANTHER" id="PTHR44936:SF10">
    <property type="entry name" value="SENSOR PROTEIN RSTB"/>
    <property type="match status" value="1"/>
</dbReference>
<dbReference type="Proteomes" id="UP000284767">
    <property type="component" value="Unassembled WGS sequence"/>
</dbReference>
<dbReference type="SMART" id="SM00388">
    <property type="entry name" value="HisKA"/>
    <property type="match status" value="1"/>
</dbReference>
<dbReference type="EMBL" id="WOAD01000001">
    <property type="protein sequence ID" value="MUI33477.1"/>
    <property type="molecule type" value="Genomic_DNA"/>
</dbReference>
<evidence type="ECO:0000313" key="20">
    <source>
        <dbReference type="Proteomes" id="UP000433532"/>
    </source>
</evidence>
<accession>A0A1S1C034</accession>
<dbReference type="CDD" id="cd00082">
    <property type="entry name" value="HisKA"/>
    <property type="match status" value="1"/>
</dbReference>
<dbReference type="AlphaFoldDB" id="A0A069Q1I2"/>
<dbReference type="InterPro" id="IPR050980">
    <property type="entry name" value="2C_sensor_his_kinase"/>
</dbReference>
<evidence type="ECO:0000256" key="2">
    <source>
        <dbReference type="ARBA" id="ARBA00004651"/>
    </source>
</evidence>
<dbReference type="EMBL" id="NSNE01000002">
    <property type="protein sequence ID" value="RPM21771.1"/>
    <property type="molecule type" value="Genomic_DNA"/>
</dbReference>
<reference evidence="15 18" key="2">
    <citation type="submission" date="2018-08" db="EMBL/GenBank/DDBJ databases">
        <title>Recombination of ecologically and evolutionarily significant loci maintains genetic cohesion in the Pseudomonas syringae species complex.</title>
        <authorList>
            <person name="Dillon M."/>
            <person name="Thakur S."/>
            <person name="Almeida R.N.D."/>
            <person name="Weir B.S."/>
            <person name="Guttman D.S."/>
        </authorList>
    </citation>
    <scope>NUCLEOTIDE SEQUENCE [LARGE SCALE GENOMIC DNA]</scope>
    <source>
        <strain evidence="15 18">ICMP 7846</strain>
    </source>
</reference>
<reference evidence="14" key="5">
    <citation type="submission" date="2020-01" db="EMBL/GenBank/DDBJ databases">
        <title>Bacteria Cultured from War Wounds Associated with the Conflict in Eastern Ukraine.</title>
        <authorList>
            <person name="Snesrud E."/>
            <person name="Galac M.R."/>
            <person name="Mc Gann P."/>
            <person name="Valentine K."/>
            <person name="Viacheslav K."/>
        </authorList>
    </citation>
    <scope>NUCLEOTIDE SEQUENCE</scope>
    <source>
        <strain evidence="14">VNMU148</strain>
    </source>
</reference>
<dbReference type="SMART" id="SM00387">
    <property type="entry name" value="HATPase_c"/>
    <property type="match status" value="1"/>
</dbReference>
<dbReference type="PRINTS" id="PR00344">
    <property type="entry name" value="BCTRLSENSOR"/>
</dbReference>
<dbReference type="Gene3D" id="3.30.565.10">
    <property type="entry name" value="Histidine kinase-like ATPase, C-terminal domain"/>
    <property type="match status" value="1"/>
</dbReference>
<evidence type="ECO:0000256" key="3">
    <source>
        <dbReference type="ARBA" id="ARBA00012438"/>
    </source>
</evidence>
<evidence type="ECO:0000313" key="16">
    <source>
        <dbReference type="EMBL" id="RPM21771.1"/>
    </source>
</evidence>
<evidence type="ECO:0000313" key="15">
    <source>
        <dbReference type="EMBL" id="RMS48778.1"/>
    </source>
</evidence>
<organism evidence="16 19">
    <name type="scientific">Pseudomonas aeruginosa</name>
    <dbReference type="NCBI Taxonomy" id="287"/>
    <lineage>
        <taxon>Bacteria</taxon>
        <taxon>Pseudomonadati</taxon>
        <taxon>Pseudomonadota</taxon>
        <taxon>Gammaproteobacteria</taxon>
        <taxon>Pseudomonadales</taxon>
        <taxon>Pseudomonadaceae</taxon>
        <taxon>Pseudomonas</taxon>
    </lineage>
</organism>
<dbReference type="EMBL" id="RBSQ01001037">
    <property type="protein sequence ID" value="RMS48778.1"/>
    <property type="molecule type" value="Genomic_DNA"/>
</dbReference>
<keyword evidence="10" id="KW-1133">Transmembrane helix</keyword>
<evidence type="ECO:0000256" key="8">
    <source>
        <dbReference type="ARBA" id="ARBA00022777"/>
    </source>
</evidence>
<keyword evidence="7" id="KW-0547">Nucleotide-binding</keyword>
<dbReference type="EC" id="2.7.13.3" evidence="3"/>